<keyword evidence="1" id="KW-1133">Transmembrane helix</keyword>
<evidence type="ECO:0000313" key="4">
    <source>
        <dbReference type="Proteomes" id="UP001551482"/>
    </source>
</evidence>
<proteinExistence type="predicted"/>
<keyword evidence="4" id="KW-1185">Reference proteome</keyword>
<dbReference type="PANTHER" id="PTHR37938:SF1">
    <property type="entry name" value="BLL0215 PROTEIN"/>
    <property type="match status" value="1"/>
</dbReference>
<dbReference type="InterPro" id="IPR005182">
    <property type="entry name" value="YdbS-like_PH"/>
</dbReference>
<sequence length="168" mass="19054">MLDPSISPKTVQRYLLPAEKCVVAVRRHWSILIRPGAAALGAAALALAMAWYFPEENAVVHLAVWPAVVAAVLWAGWHVMVWRHDYFFVTDRRVMVTHGVLTRRVLMVPLGKVTELKFQRSLSGRILGHGTLILESNVTEDSLKDVQYVPWPDTIYVRMCDLMFDSKE</sequence>
<dbReference type="RefSeq" id="WP_358356108.1">
    <property type="nucleotide sequence ID" value="NZ_JBEZFP010000053.1"/>
</dbReference>
<keyword evidence="1" id="KW-0472">Membrane</keyword>
<dbReference type="PANTHER" id="PTHR37938">
    <property type="entry name" value="BLL0215 PROTEIN"/>
    <property type="match status" value="1"/>
</dbReference>
<feature type="transmembrane region" description="Helical" evidence="1">
    <location>
        <begin position="59"/>
        <end position="82"/>
    </location>
</feature>
<protein>
    <submittedName>
        <fullName evidence="3">PH domain-containing protein</fullName>
    </submittedName>
</protein>
<reference evidence="3 4" key="1">
    <citation type="submission" date="2024-06" db="EMBL/GenBank/DDBJ databases">
        <title>The Natural Products Discovery Center: Release of the First 8490 Sequenced Strains for Exploring Actinobacteria Biosynthetic Diversity.</title>
        <authorList>
            <person name="Kalkreuter E."/>
            <person name="Kautsar S.A."/>
            <person name="Yang D."/>
            <person name="Bader C.D."/>
            <person name="Teijaro C.N."/>
            <person name="Fluegel L."/>
            <person name="Davis C.M."/>
            <person name="Simpson J.R."/>
            <person name="Lauterbach L."/>
            <person name="Steele A.D."/>
            <person name="Gui C."/>
            <person name="Meng S."/>
            <person name="Li G."/>
            <person name="Viehrig K."/>
            <person name="Ye F."/>
            <person name="Su P."/>
            <person name="Kiefer A.F."/>
            <person name="Nichols A."/>
            <person name="Cepeda A.J."/>
            <person name="Yan W."/>
            <person name="Fan B."/>
            <person name="Jiang Y."/>
            <person name="Adhikari A."/>
            <person name="Zheng C.-J."/>
            <person name="Schuster L."/>
            <person name="Cowan T.M."/>
            <person name="Smanski M.J."/>
            <person name="Chevrette M.G."/>
            <person name="De Carvalho L.P.S."/>
            <person name="Shen B."/>
        </authorList>
    </citation>
    <scope>NUCLEOTIDE SEQUENCE [LARGE SCALE GENOMIC DNA]</scope>
    <source>
        <strain evidence="3 4">NPDC048946</strain>
    </source>
</reference>
<dbReference type="Pfam" id="PF03703">
    <property type="entry name" value="bPH_2"/>
    <property type="match status" value="1"/>
</dbReference>
<gene>
    <name evidence="3" type="ORF">AB0C36_20835</name>
</gene>
<keyword evidence="1" id="KW-0812">Transmembrane</keyword>
<organism evidence="3 4">
    <name type="scientific">Streptodolium elevatio</name>
    <dbReference type="NCBI Taxonomy" id="3157996"/>
    <lineage>
        <taxon>Bacteria</taxon>
        <taxon>Bacillati</taxon>
        <taxon>Actinomycetota</taxon>
        <taxon>Actinomycetes</taxon>
        <taxon>Kitasatosporales</taxon>
        <taxon>Streptomycetaceae</taxon>
        <taxon>Streptodolium</taxon>
    </lineage>
</organism>
<evidence type="ECO:0000256" key="1">
    <source>
        <dbReference type="SAM" id="Phobius"/>
    </source>
</evidence>
<accession>A0ABV3DM17</accession>
<dbReference type="Proteomes" id="UP001551482">
    <property type="component" value="Unassembled WGS sequence"/>
</dbReference>
<evidence type="ECO:0000313" key="3">
    <source>
        <dbReference type="EMBL" id="MEU8135949.1"/>
    </source>
</evidence>
<name>A0ABV3DM17_9ACTN</name>
<dbReference type="EMBL" id="JBEZFP010000053">
    <property type="protein sequence ID" value="MEU8135949.1"/>
    <property type="molecule type" value="Genomic_DNA"/>
</dbReference>
<evidence type="ECO:0000259" key="2">
    <source>
        <dbReference type="Pfam" id="PF03703"/>
    </source>
</evidence>
<comment type="caution">
    <text evidence="3">The sequence shown here is derived from an EMBL/GenBank/DDBJ whole genome shotgun (WGS) entry which is preliminary data.</text>
</comment>
<feature type="domain" description="YdbS-like PH" evidence="2">
    <location>
        <begin position="82"/>
        <end position="137"/>
    </location>
</feature>
<feature type="transmembrane region" description="Helical" evidence="1">
    <location>
        <begin position="36"/>
        <end position="53"/>
    </location>
</feature>